<feature type="transmembrane region" description="Helical" evidence="9">
    <location>
        <begin position="166"/>
        <end position="183"/>
    </location>
</feature>
<dbReference type="GO" id="GO:0016020">
    <property type="term" value="C:membrane"/>
    <property type="evidence" value="ECO:0007669"/>
    <property type="project" value="UniProtKB-SubCell"/>
</dbReference>
<evidence type="ECO:0000256" key="5">
    <source>
        <dbReference type="ARBA" id="ARBA00022989"/>
    </source>
</evidence>
<feature type="transmembrane region" description="Helical" evidence="9">
    <location>
        <begin position="98"/>
        <end position="120"/>
    </location>
</feature>
<dbReference type="Proteomes" id="UP000320643">
    <property type="component" value="Unassembled WGS sequence"/>
</dbReference>
<gene>
    <name evidence="11" type="ORF">FMM05_00900</name>
</gene>
<dbReference type="Gene3D" id="1.20.1250.20">
    <property type="entry name" value="MFS general substrate transporter like domains"/>
    <property type="match status" value="2"/>
</dbReference>
<feature type="transmembrane region" description="Helical" evidence="9">
    <location>
        <begin position="274"/>
        <end position="297"/>
    </location>
</feature>
<dbReference type="InterPro" id="IPR005829">
    <property type="entry name" value="Sugar_transporter_CS"/>
</dbReference>
<dbReference type="SUPFAM" id="SSF103473">
    <property type="entry name" value="MFS general substrate transporter"/>
    <property type="match status" value="1"/>
</dbReference>
<evidence type="ECO:0000313" key="11">
    <source>
        <dbReference type="EMBL" id="TRW27226.1"/>
    </source>
</evidence>
<evidence type="ECO:0000256" key="8">
    <source>
        <dbReference type="SAM" id="MobiDB-lite"/>
    </source>
</evidence>
<evidence type="ECO:0000313" key="12">
    <source>
        <dbReference type="Proteomes" id="UP000320643"/>
    </source>
</evidence>
<feature type="transmembrane region" description="Helical" evidence="9">
    <location>
        <begin position="74"/>
        <end position="92"/>
    </location>
</feature>
<feature type="transmembrane region" description="Helical" evidence="9">
    <location>
        <begin position="400"/>
        <end position="418"/>
    </location>
</feature>
<sequence length="451" mass="49121">MNKILIWSVTAALAGFLFGFDTVVISGADKQLQSLWQSSDAFHGSVVMGMALWGTVVGAIFGGIPTNKIGRKNTLLWIGAFFLVSAIGSALAKDPFTFAAFRFLGGLGVGASTIAAPAYVSEIAPASKRGRLVALYQFNIVLGILVAFVSNYLLKDIGENAWRWMLGIQAIPAIIYILLMLTVPKSPRWLLSKFRNEEARKVLAIVDPGANIEAMMLEIQQAGDKSHENIFMKKYRFPLMLAFLIAFFNQFSGINAFLYYAPRIFEEAGLGQNTALLSSIGIGVANLLFTLLGVALIDKLGRKLLMYIGSIGYIISLGLVSAAFYLNWGGMSVPAFLFLFIASHAIGQGAVIWVFISEIFPNHIRASGQAFGSSVHWVLAAIIPSLIPMLFSTIGPEVVFLIFTIMMVFQLGFVAFLMPETKGRSLEELSEELTKKDTPKNDIKKTSTVSA</sequence>
<accession>A0A552V9S4</accession>
<keyword evidence="5 9" id="KW-1133">Transmembrane helix</keyword>
<dbReference type="EMBL" id="VJVZ01000001">
    <property type="protein sequence ID" value="TRW27226.1"/>
    <property type="molecule type" value="Genomic_DNA"/>
</dbReference>
<keyword evidence="3 7" id="KW-0813">Transport</keyword>
<feature type="compositionally biased region" description="Basic and acidic residues" evidence="8">
    <location>
        <begin position="428"/>
        <end position="445"/>
    </location>
</feature>
<dbReference type="RefSeq" id="WP_143371452.1">
    <property type="nucleotide sequence ID" value="NZ_VJVZ01000001.1"/>
</dbReference>
<protein>
    <submittedName>
        <fullName evidence="11">Sugar porter family MFS transporter</fullName>
    </submittedName>
</protein>
<dbReference type="InterPro" id="IPR050820">
    <property type="entry name" value="MFS_Sugar_Transporter"/>
</dbReference>
<reference evidence="11 12" key="1">
    <citation type="submission" date="2019-07" db="EMBL/GenBank/DDBJ databases">
        <title>Flavobacterium sp. nov., isolated from glacier ice.</title>
        <authorList>
            <person name="Liu Q."/>
            <person name="Xin Y.-H."/>
        </authorList>
    </citation>
    <scope>NUCLEOTIDE SEQUENCE [LARGE SCALE GENOMIC DNA]</scope>
    <source>
        <strain evidence="11 12">ZT4R6</strain>
    </source>
</reference>
<name>A0A552V9S4_9FLAO</name>
<feature type="transmembrane region" description="Helical" evidence="9">
    <location>
        <begin position="239"/>
        <end position="262"/>
    </location>
</feature>
<dbReference type="InterPro" id="IPR005828">
    <property type="entry name" value="MFS_sugar_transport-like"/>
</dbReference>
<dbReference type="PANTHER" id="PTHR48023">
    <property type="entry name" value="D-XYLOSE-PROTON SYMPORTER-LIKE 2"/>
    <property type="match status" value="1"/>
</dbReference>
<evidence type="ECO:0000256" key="7">
    <source>
        <dbReference type="RuleBase" id="RU003346"/>
    </source>
</evidence>
<keyword evidence="12" id="KW-1185">Reference proteome</keyword>
<dbReference type="InterPro" id="IPR036259">
    <property type="entry name" value="MFS_trans_sf"/>
</dbReference>
<dbReference type="PANTHER" id="PTHR48023:SF4">
    <property type="entry name" value="D-XYLOSE-PROTON SYMPORTER-LIKE 2"/>
    <property type="match status" value="1"/>
</dbReference>
<dbReference type="InterPro" id="IPR020846">
    <property type="entry name" value="MFS_dom"/>
</dbReference>
<feature type="transmembrane region" description="Helical" evidence="9">
    <location>
        <begin position="132"/>
        <end position="154"/>
    </location>
</feature>
<evidence type="ECO:0000256" key="3">
    <source>
        <dbReference type="ARBA" id="ARBA00022448"/>
    </source>
</evidence>
<evidence type="ECO:0000256" key="6">
    <source>
        <dbReference type="ARBA" id="ARBA00023136"/>
    </source>
</evidence>
<dbReference type="PROSITE" id="PS00216">
    <property type="entry name" value="SUGAR_TRANSPORT_1"/>
    <property type="match status" value="1"/>
</dbReference>
<dbReference type="InterPro" id="IPR003663">
    <property type="entry name" value="Sugar/inositol_transpt"/>
</dbReference>
<feature type="transmembrane region" description="Helical" evidence="9">
    <location>
        <begin position="332"/>
        <end position="356"/>
    </location>
</feature>
<evidence type="ECO:0000256" key="2">
    <source>
        <dbReference type="ARBA" id="ARBA00010992"/>
    </source>
</evidence>
<evidence type="ECO:0000259" key="10">
    <source>
        <dbReference type="PROSITE" id="PS50850"/>
    </source>
</evidence>
<keyword evidence="4 9" id="KW-0812">Transmembrane</keyword>
<evidence type="ECO:0000256" key="4">
    <source>
        <dbReference type="ARBA" id="ARBA00022692"/>
    </source>
</evidence>
<evidence type="ECO:0000256" key="1">
    <source>
        <dbReference type="ARBA" id="ARBA00004141"/>
    </source>
</evidence>
<feature type="transmembrane region" description="Helical" evidence="9">
    <location>
        <begin position="377"/>
        <end position="394"/>
    </location>
</feature>
<proteinExistence type="inferred from homology"/>
<dbReference type="NCBIfam" id="TIGR00879">
    <property type="entry name" value="SP"/>
    <property type="match status" value="1"/>
</dbReference>
<comment type="similarity">
    <text evidence="2 7">Belongs to the major facilitator superfamily. Sugar transporter (TC 2.A.1.1) family.</text>
</comment>
<dbReference type="OrthoDB" id="9783823at2"/>
<feature type="region of interest" description="Disordered" evidence="8">
    <location>
        <begin position="428"/>
        <end position="451"/>
    </location>
</feature>
<feature type="transmembrane region" description="Helical" evidence="9">
    <location>
        <begin position="304"/>
        <end position="326"/>
    </location>
</feature>
<dbReference type="Pfam" id="PF00083">
    <property type="entry name" value="Sugar_tr"/>
    <property type="match status" value="1"/>
</dbReference>
<dbReference type="PROSITE" id="PS00217">
    <property type="entry name" value="SUGAR_TRANSPORT_2"/>
    <property type="match status" value="1"/>
</dbReference>
<dbReference type="AlphaFoldDB" id="A0A552V9S4"/>
<evidence type="ECO:0000256" key="9">
    <source>
        <dbReference type="SAM" id="Phobius"/>
    </source>
</evidence>
<comment type="subcellular location">
    <subcellularLocation>
        <location evidence="1">Membrane</location>
        <topology evidence="1">Multi-pass membrane protein</topology>
    </subcellularLocation>
</comment>
<comment type="caution">
    <text evidence="11">The sequence shown here is derived from an EMBL/GenBank/DDBJ whole genome shotgun (WGS) entry which is preliminary data.</text>
</comment>
<feature type="transmembrane region" description="Helical" evidence="9">
    <location>
        <begin position="42"/>
        <end position="62"/>
    </location>
</feature>
<feature type="domain" description="Major facilitator superfamily (MFS) profile" evidence="10">
    <location>
        <begin position="7"/>
        <end position="422"/>
    </location>
</feature>
<dbReference type="GO" id="GO:0022857">
    <property type="term" value="F:transmembrane transporter activity"/>
    <property type="evidence" value="ECO:0007669"/>
    <property type="project" value="InterPro"/>
</dbReference>
<dbReference type="PROSITE" id="PS50850">
    <property type="entry name" value="MFS"/>
    <property type="match status" value="1"/>
</dbReference>
<organism evidence="11 12">
    <name type="scientific">Flavobacterium zepuense</name>
    <dbReference type="NCBI Taxonomy" id="2593302"/>
    <lineage>
        <taxon>Bacteria</taxon>
        <taxon>Pseudomonadati</taxon>
        <taxon>Bacteroidota</taxon>
        <taxon>Flavobacteriia</taxon>
        <taxon>Flavobacteriales</taxon>
        <taxon>Flavobacteriaceae</taxon>
        <taxon>Flavobacterium</taxon>
    </lineage>
</organism>
<keyword evidence="6 9" id="KW-0472">Membrane</keyword>
<dbReference type="PRINTS" id="PR00171">
    <property type="entry name" value="SUGRTRNSPORT"/>
</dbReference>